<dbReference type="PANTHER" id="PTHR31690">
    <property type="entry name" value="FUCOSE MUTAROTASE"/>
    <property type="match status" value="1"/>
</dbReference>
<dbReference type="GO" id="GO:0036373">
    <property type="term" value="F:L-fucose mutarotase activity"/>
    <property type="evidence" value="ECO:0007669"/>
    <property type="project" value="UniProtKB-EC"/>
</dbReference>
<evidence type="ECO:0000256" key="3">
    <source>
        <dbReference type="ARBA" id="ARBA00036324"/>
    </source>
</evidence>
<sequence length="143" mass="15829">MLKGIPAIISPELIKTLMEMGHGDEIVLADANFPAASHAGKLIRCDGHGIPALLAAIMRFFPLDTYADYAVSLMQVVPGDPVKPAIWDMYLEIIRQEAEQKAEFCWVDRFSFYEQAKQAYAIVATGERALYGNIILKKGVIQS</sequence>
<comment type="catalytic activity">
    <reaction evidence="1">
        <text>beta-D-ribopyranose = beta-D-ribofuranose</text>
        <dbReference type="Rhea" id="RHEA:25432"/>
        <dbReference type="ChEBI" id="CHEBI:27476"/>
        <dbReference type="ChEBI" id="CHEBI:47002"/>
        <dbReference type="EC" id="5.4.99.62"/>
    </reaction>
</comment>
<evidence type="ECO:0000256" key="1">
    <source>
        <dbReference type="ARBA" id="ARBA00000223"/>
    </source>
</evidence>
<dbReference type="Proteomes" id="UP000830167">
    <property type="component" value="Chromosome"/>
</dbReference>
<keyword evidence="5" id="KW-1185">Reference proteome</keyword>
<comment type="catalytic activity">
    <reaction evidence="3">
        <text>alpha-L-fucose = beta-L-fucose</text>
        <dbReference type="Rhea" id="RHEA:25580"/>
        <dbReference type="ChEBI" id="CHEBI:42548"/>
        <dbReference type="ChEBI" id="CHEBI:42589"/>
        <dbReference type="EC" id="5.1.3.29"/>
    </reaction>
</comment>
<dbReference type="NCBIfam" id="NF011949">
    <property type="entry name" value="PRK15420.1"/>
    <property type="match status" value="1"/>
</dbReference>
<dbReference type="Gene3D" id="3.40.1650.10">
    <property type="entry name" value="RbsD-like domain"/>
    <property type="match status" value="1"/>
</dbReference>
<evidence type="ECO:0000313" key="5">
    <source>
        <dbReference type="Proteomes" id="UP000830167"/>
    </source>
</evidence>
<proteinExistence type="predicted"/>
<name>A0ABY4CTK0_9BACL</name>
<dbReference type="InterPro" id="IPR023750">
    <property type="entry name" value="RbsD-like_sf"/>
</dbReference>
<dbReference type="EMBL" id="CP089291">
    <property type="protein sequence ID" value="UOF92553.1"/>
    <property type="molecule type" value="Genomic_DNA"/>
</dbReference>
<protein>
    <submittedName>
        <fullName evidence="4">L-fucose mutarotase</fullName>
        <ecNumber evidence="4">5.1.3.29</ecNumber>
    </submittedName>
</protein>
<gene>
    <name evidence="4" type="primary">fucU</name>
    <name evidence="4" type="ORF">LSG31_10585</name>
</gene>
<dbReference type="RefSeq" id="WP_347439224.1">
    <property type="nucleotide sequence ID" value="NZ_CP089291.1"/>
</dbReference>
<evidence type="ECO:0000256" key="2">
    <source>
        <dbReference type="ARBA" id="ARBA00023235"/>
    </source>
</evidence>
<organism evidence="4 5">
    <name type="scientific">Fodinisporobacter ferrooxydans</name>
    <dbReference type="NCBI Taxonomy" id="2901836"/>
    <lineage>
        <taxon>Bacteria</taxon>
        <taxon>Bacillati</taxon>
        <taxon>Bacillota</taxon>
        <taxon>Bacilli</taxon>
        <taxon>Bacillales</taxon>
        <taxon>Alicyclobacillaceae</taxon>
        <taxon>Fodinisporobacter</taxon>
    </lineage>
</organism>
<dbReference type="Pfam" id="PF05025">
    <property type="entry name" value="RbsD_FucU"/>
    <property type="match status" value="1"/>
</dbReference>
<evidence type="ECO:0000313" key="4">
    <source>
        <dbReference type="EMBL" id="UOF92553.1"/>
    </source>
</evidence>
<dbReference type="EC" id="5.1.3.29" evidence="4"/>
<dbReference type="InterPro" id="IPR050443">
    <property type="entry name" value="RbsD/FucU_mutarotase"/>
</dbReference>
<dbReference type="SUPFAM" id="SSF102546">
    <property type="entry name" value="RbsD-like"/>
    <property type="match status" value="1"/>
</dbReference>
<reference evidence="4" key="1">
    <citation type="submission" date="2021-12" db="EMBL/GenBank/DDBJ databases">
        <title>Alicyclobacillaceae gen. nov., sp. nov., isolated from chalcocite enrichment system.</title>
        <authorList>
            <person name="Jiang Z."/>
        </authorList>
    </citation>
    <scope>NUCLEOTIDE SEQUENCE</scope>
    <source>
        <strain evidence="4">MYW30-H2</strain>
    </source>
</reference>
<accession>A0ABY4CTK0</accession>
<dbReference type="InterPro" id="IPR007721">
    <property type="entry name" value="RbsD_FucU"/>
</dbReference>
<keyword evidence="2 4" id="KW-0413">Isomerase</keyword>
<dbReference type="PANTHER" id="PTHR31690:SF4">
    <property type="entry name" value="FUCOSE MUTAROTASE"/>
    <property type="match status" value="1"/>
</dbReference>